<evidence type="ECO:0000313" key="3">
    <source>
        <dbReference type="Proteomes" id="UP000828390"/>
    </source>
</evidence>
<sequence length="90" mass="10063">MSSPAKTTTLTIQFSPQKVKLGLSSDSPTVKEPHRRTPDRGCPYIRPRNRTPEGEREIAGAIPRNRNTAGERDLTCPIPRRRPNGMSRTP</sequence>
<accession>A0A9D4L1C1</accession>
<keyword evidence="3" id="KW-1185">Reference proteome</keyword>
<dbReference type="Proteomes" id="UP000828390">
    <property type="component" value="Unassembled WGS sequence"/>
</dbReference>
<protein>
    <submittedName>
        <fullName evidence="2">Uncharacterized protein</fullName>
    </submittedName>
</protein>
<dbReference type="AlphaFoldDB" id="A0A9D4L1C1"/>
<organism evidence="2 3">
    <name type="scientific">Dreissena polymorpha</name>
    <name type="common">Zebra mussel</name>
    <name type="synonym">Mytilus polymorpha</name>
    <dbReference type="NCBI Taxonomy" id="45954"/>
    <lineage>
        <taxon>Eukaryota</taxon>
        <taxon>Metazoa</taxon>
        <taxon>Spiralia</taxon>
        <taxon>Lophotrochozoa</taxon>
        <taxon>Mollusca</taxon>
        <taxon>Bivalvia</taxon>
        <taxon>Autobranchia</taxon>
        <taxon>Heteroconchia</taxon>
        <taxon>Euheterodonta</taxon>
        <taxon>Imparidentia</taxon>
        <taxon>Neoheterodontei</taxon>
        <taxon>Myida</taxon>
        <taxon>Dreissenoidea</taxon>
        <taxon>Dreissenidae</taxon>
        <taxon>Dreissena</taxon>
    </lineage>
</organism>
<evidence type="ECO:0000256" key="1">
    <source>
        <dbReference type="SAM" id="MobiDB-lite"/>
    </source>
</evidence>
<reference evidence="2" key="2">
    <citation type="submission" date="2020-11" db="EMBL/GenBank/DDBJ databases">
        <authorList>
            <person name="McCartney M.A."/>
            <person name="Auch B."/>
            <person name="Kono T."/>
            <person name="Mallez S."/>
            <person name="Becker A."/>
            <person name="Gohl D.M."/>
            <person name="Silverstein K.A.T."/>
            <person name="Koren S."/>
            <person name="Bechman K.B."/>
            <person name="Herman A."/>
            <person name="Abrahante J.E."/>
            <person name="Garbe J."/>
        </authorList>
    </citation>
    <scope>NUCLEOTIDE SEQUENCE</scope>
    <source>
        <strain evidence="2">Duluth1</strain>
        <tissue evidence="2">Whole animal</tissue>
    </source>
</reference>
<name>A0A9D4L1C1_DREPO</name>
<feature type="compositionally biased region" description="Basic and acidic residues" evidence="1">
    <location>
        <begin position="29"/>
        <end position="39"/>
    </location>
</feature>
<feature type="region of interest" description="Disordered" evidence="1">
    <location>
        <begin position="19"/>
        <end position="90"/>
    </location>
</feature>
<comment type="caution">
    <text evidence="2">The sequence shown here is derived from an EMBL/GenBank/DDBJ whole genome shotgun (WGS) entry which is preliminary data.</text>
</comment>
<dbReference type="EMBL" id="JAIWYP010000003">
    <property type="protein sequence ID" value="KAH3849484.1"/>
    <property type="molecule type" value="Genomic_DNA"/>
</dbReference>
<proteinExistence type="predicted"/>
<evidence type="ECO:0000313" key="2">
    <source>
        <dbReference type="EMBL" id="KAH3849484.1"/>
    </source>
</evidence>
<gene>
    <name evidence="2" type="ORF">DPMN_091887</name>
</gene>
<reference evidence="2" key="1">
    <citation type="journal article" date="2019" name="bioRxiv">
        <title>The Genome of the Zebra Mussel, Dreissena polymorpha: A Resource for Invasive Species Research.</title>
        <authorList>
            <person name="McCartney M.A."/>
            <person name="Auch B."/>
            <person name="Kono T."/>
            <person name="Mallez S."/>
            <person name="Zhang Y."/>
            <person name="Obille A."/>
            <person name="Becker A."/>
            <person name="Abrahante J.E."/>
            <person name="Garbe J."/>
            <person name="Badalamenti J.P."/>
            <person name="Herman A."/>
            <person name="Mangelson H."/>
            <person name="Liachko I."/>
            <person name="Sullivan S."/>
            <person name="Sone E.D."/>
            <person name="Koren S."/>
            <person name="Silverstein K.A.T."/>
            <person name="Beckman K.B."/>
            <person name="Gohl D.M."/>
        </authorList>
    </citation>
    <scope>NUCLEOTIDE SEQUENCE</scope>
    <source>
        <strain evidence="2">Duluth1</strain>
        <tissue evidence="2">Whole animal</tissue>
    </source>
</reference>